<dbReference type="InterPro" id="IPR008928">
    <property type="entry name" value="6-hairpin_glycosidase_sf"/>
</dbReference>
<dbReference type="EMBL" id="VDMD01000002">
    <property type="protein sequence ID" value="TRM67680.1"/>
    <property type="molecule type" value="Genomic_DNA"/>
</dbReference>
<evidence type="ECO:0008006" key="6">
    <source>
        <dbReference type="Google" id="ProtNLM"/>
    </source>
</evidence>
<dbReference type="PANTHER" id="PTHR31987">
    <property type="entry name" value="GLUTAMINASE A-RELATED"/>
    <property type="match status" value="1"/>
</dbReference>
<feature type="chain" id="PRO_5021936917" description="DUF1793-domain-containing protein" evidence="1">
    <location>
        <begin position="24"/>
        <end position="731"/>
    </location>
</feature>
<evidence type="ECO:0000256" key="1">
    <source>
        <dbReference type="SAM" id="SignalP"/>
    </source>
</evidence>
<evidence type="ECO:0000259" key="2">
    <source>
        <dbReference type="Pfam" id="PF16335"/>
    </source>
</evidence>
<dbReference type="Pfam" id="PF16335">
    <property type="entry name" value="GtaA_6_Hairpin"/>
    <property type="match status" value="1"/>
</dbReference>
<dbReference type="OrthoDB" id="3918848at2759"/>
<dbReference type="PANTHER" id="PTHR31987:SF1">
    <property type="entry name" value="GLUTAMINASE A"/>
    <property type="match status" value="1"/>
</dbReference>
<organism evidence="4 5">
    <name type="scientific">Schizophyllum amplum</name>
    <dbReference type="NCBI Taxonomy" id="97359"/>
    <lineage>
        <taxon>Eukaryota</taxon>
        <taxon>Fungi</taxon>
        <taxon>Dikarya</taxon>
        <taxon>Basidiomycota</taxon>
        <taxon>Agaricomycotina</taxon>
        <taxon>Agaricomycetes</taxon>
        <taxon>Agaricomycetidae</taxon>
        <taxon>Agaricales</taxon>
        <taxon>Schizophyllaceae</taxon>
        <taxon>Schizophyllum</taxon>
    </lineage>
</organism>
<dbReference type="InterPro" id="IPR032514">
    <property type="entry name" value="GtaA_central"/>
</dbReference>
<comment type="caution">
    <text evidence="4">The sequence shown here is derived from an EMBL/GenBank/DDBJ whole genome shotgun (WGS) entry which is preliminary data.</text>
</comment>
<evidence type="ECO:0000313" key="5">
    <source>
        <dbReference type="Proteomes" id="UP000320762"/>
    </source>
</evidence>
<dbReference type="SUPFAM" id="SSF48208">
    <property type="entry name" value="Six-hairpin glycosidases"/>
    <property type="match status" value="1"/>
</dbReference>
<dbReference type="Pfam" id="PF17168">
    <property type="entry name" value="DUF5127"/>
    <property type="match status" value="1"/>
</dbReference>
<evidence type="ECO:0000259" key="3">
    <source>
        <dbReference type="Pfam" id="PF17168"/>
    </source>
</evidence>
<dbReference type="AlphaFoldDB" id="A0A550CSB9"/>
<keyword evidence="5" id="KW-1185">Reference proteome</keyword>
<dbReference type="InterPro" id="IPR052743">
    <property type="entry name" value="Glutaminase_GtaA"/>
</dbReference>
<keyword evidence="1" id="KW-0732">Signal</keyword>
<feature type="domain" description="Glutaminase A N-terminal" evidence="3">
    <location>
        <begin position="104"/>
        <end position="335"/>
    </location>
</feature>
<protein>
    <recommendedName>
        <fullName evidence="6">DUF1793-domain-containing protein</fullName>
    </recommendedName>
</protein>
<feature type="domain" description="Glutaminase A central" evidence="2">
    <location>
        <begin position="340"/>
        <end position="688"/>
    </location>
</feature>
<gene>
    <name evidence="4" type="ORF">BD626DRAFT_104598</name>
</gene>
<name>A0A550CSB9_9AGAR</name>
<accession>A0A550CSB9</accession>
<feature type="signal peptide" evidence="1">
    <location>
        <begin position="1"/>
        <end position="23"/>
    </location>
</feature>
<proteinExistence type="predicted"/>
<dbReference type="InterPro" id="IPR033433">
    <property type="entry name" value="GtaA_N"/>
</dbReference>
<dbReference type="GO" id="GO:0005975">
    <property type="term" value="P:carbohydrate metabolic process"/>
    <property type="evidence" value="ECO:0007669"/>
    <property type="project" value="InterPro"/>
</dbReference>
<dbReference type="STRING" id="97359.A0A550CSB9"/>
<sequence length="731" mass="80030">MNDLLHCWLGLLLLAARSSYAWSATPFNPASVPLAVRSPYVSTWLPQGSGKALNDAWATFYTGGITAWAGFITVDGKPFSFMGTPAADADFEKAVQKSVEITSTQSIYVMTADTVDLTVTFLSPVEPSDLVKQSIPLSYMSLSAVSNDGNTHSVQVYTDISAEWLSPGDGAQPANWTFSDGDVLSHSLSLQNQSNYEENSDMIRHGSIYYSTLNSDSVSYMSGSDKAVRTTFVNSSRLANTQDDNFRNINDNYPVFGYTHDLGDVSDATEPIVMSIGLIREPAVQYIVANNQYQDRSLYFWTQYSSADDLISDFLGDYDNALSRAQDLDDKIKSDAGAISTDYANVVTLSVRQALAAIEITTSKSGDSYDTDDVMIFLKEISSNGNTNTVDVIFPMWPMLMYLNPTLGKYILLPALEYQATGQYPNKYSVHDMGTHYPQAIGHNLGKDEAMPVEECGNMLIMALSYTQKAGDNSLISDYISYFDQWTQFLVDEALVPASQLSTDDFAGHLENQTNLAIKGILGIKAMSEIANTIGDRSTASKYSDIASDYLSQWQDLAASSDGNHVTLNYGNDSSWGLTYNLYADKLLGFNLFPSSLYDQQTAFYKQRGFMYGVPLDSRHTYTKSDWEIWTAAIMSDSSTQDMLISAVASYAANGKNDVPFSDWYETRSGEVSGFRARPVVGGHFALLALDSSSPVASGTTFAASPSATDNSNAGCVLSPPFPFTLLRYLL</sequence>
<reference evidence="4 5" key="1">
    <citation type="journal article" date="2019" name="New Phytol.">
        <title>Comparative genomics reveals unique wood-decay strategies and fruiting body development in the Schizophyllaceae.</title>
        <authorList>
            <person name="Almasi E."/>
            <person name="Sahu N."/>
            <person name="Krizsan K."/>
            <person name="Balint B."/>
            <person name="Kovacs G.M."/>
            <person name="Kiss B."/>
            <person name="Cseklye J."/>
            <person name="Drula E."/>
            <person name="Henrissat B."/>
            <person name="Nagy I."/>
            <person name="Chovatia M."/>
            <person name="Adam C."/>
            <person name="LaButti K."/>
            <person name="Lipzen A."/>
            <person name="Riley R."/>
            <person name="Grigoriev I.V."/>
            <person name="Nagy L.G."/>
        </authorList>
    </citation>
    <scope>NUCLEOTIDE SEQUENCE [LARGE SCALE GENOMIC DNA]</scope>
    <source>
        <strain evidence="4 5">NL-1724</strain>
    </source>
</reference>
<evidence type="ECO:0000313" key="4">
    <source>
        <dbReference type="EMBL" id="TRM67680.1"/>
    </source>
</evidence>
<dbReference type="Proteomes" id="UP000320762">
    <property type="component" value="Unassembled WGS sequence"/>
</dbReference>